<dbReference type="Gene3D" id="1.10.10.10">
    <property type="entry name" value="Winged helix-like DNA-binding domain superfamily/Winged helix DNA-binding domain"/>
    <property type="match status" value="1"/>
</dbReference>
<dbReference type="PANTHER" id="PTHR33204:SF18">
    <property type="entry name" value="TRANSCRIPTIONAL REGULATORY PROTEIN"/>
    <property type="match status" value="1"/>
</dbReference>
<feature type="domain" description="HTH hxlR-type" evidence="5">
    <location>
        <begin position="2"/>
        <end position="97"/>
    </location>
</feature>
<dbReference type="SUPFAM" id="SSF46785">
    <property type="entry name" value="Winged helix' DNA-binding domain"/>
    <property type="match status" value="1"/>
</dbReference>
<dbReference type="Proteomes" id="UP001501475">
    <property type="component" value="Unassembled WGS sequence"/>
</dbReference>
<accession>A0ABN2K014</accession>
<dbReference type="InterPro" id="IPR002577">
    <property type="entry name" value="HTH_HxlR"/>
</dbReference>
<dbReference type="PROSITE" id="PS51118">
    <property type="entry name" value="HTH_HXLR"/>
    <property type="match status" value="1"/>
</dbReference>
<keyword evidence="2" id="KW-0238">DNA-binding</keyword>
<evidence type="ECO:0000256" key="4">
    <source>
        <dbReference type="SAM" id="MobiDB-lite"/>
    </source>
</evidence>
<dbReference type="EMBL" id="BAAAPN010000003">
    <property type="protein sequence ID" value="GAA1745248.1"/>
    <property type="molecule type" value="Genomic_DNA"/>
</dbReference>
<feature type="region of interest" description="Disordered" evidence="4">
    <location>
        <begin position="93"/>
        <end position="121"/>
    </location>
</feature>
<dbReference type="InterPro" id="IPR036388">
    <property type="entry name" value="WH-like_DNA-bd_sf"/>
</dbReference>
<keyword evidence="3" id="KW-0804">Transcription</keyword>
<comment type="caution">
    <text evidence="6">The sequence shown here is derived from an EMBL/GenBank/DDBJ whole genome shotgun (WGS) entry which is preliminary data.</text>
</comment>
<evidence type="ECO:0000313" key="6">
    <source>
        <dbReference type="EMBL" id="GAA1745248.1"/>
    </source>
</evidence>
<evidence type="ECO:0000256" key="1">
    <source>
        <dbReference type="ARBA" id="ARBA00023015"/>
    </source>
</evidence>
<keyword evidence="7" id="KW-1185">Reference proteome</keyword>
<proteinExistence type="predicted"/>
<reference evidence="7" key="1">
    <citation type="journal article" date="2019" name="Int. J. Syst. Evol. Microbiol.">
        <title>The Global Catalogue of Microorganisms (GCM) 10K type strain sequencing project: providing services to taxonomists for standard genome sequencing and annotation.</title>
        <authorList>
            <consortium name="The Broad Institute Genomics Platform"/>
            <consortium name="The Broad Institute Genome Sequencing Center for Infectious Disease"/>
            <person name="Wu L."/>
            <person name="Ma J."/>
        </authorList>
    </citation>
    <scope>NUCLEOTIDE SEQUENCE [LARGE SCALE GENOMIC DNA]</scope>
    <source>
        <strain evidence="7">JCM 15591</strain>
    </source>
</reference>
<dbReference type="PANTHER" id="PTHR33204">
    <property type="entry name" value="TRANSCRIPTIONAL REGULATOR, MARR FAMILY"/>
    <property type="match status" value="1"/>
</dbReference>
<name>A0ABN2K014_9MICO</name>
<evidence type="ECO:0000259" key="5">
    <source>
        <dbReference type="PROSITE" id="PS51118"/>
    </source>
</evidence>
<sequence length="121" mass="13226">MTELATALEIVGPRWALLIVERLLEGPQRYGDLQRDLGLGTNMLAVRLRELEAAGVLYRLPLRHNTRAYALTERGFALRQPIEALARWAAEQPGTAGEPAGIDDVGSRLGVRGGRDDAARP</sequence>
<evidence type="ECO:0000256" key="2">
    <source>
        <dbReference type="ARBA" id="ARBA00023125"/>
    </source>
</evidence>
<protein>
    <recommendedName>
        <fullName evidence="5">HTH hxlR-type domain-containing protein</fullName>
    </recommendedName>
</protein>
<evidence type="ECO:0000256" key="3">
    <source>
        <dbReference type="ARBA" id="ARBA00023163"/>
    </source>
</evidence>
<dbReference type="InterPro" id="IPR036390">
    <property type="entry name" value="WH_DNA-bd_sf"/>
</dbReference>
<keyword evidence="1" id="KW-0805">Transcription regulation</keyword>
<evidence type="ECO:0000313" key="7">
    <source>
        <dbReference type="Proteomes" id="UP001501475"/>
    </source>
</evidence>
<dbReference type="Pfam" id="PF01638">
    <property type="entry name" value="HxlR"/>
    <property type="match status" value="1"/>
</dbReference>
<gene>
    <name evidence="6" type="ORF">GCM10009810_02450</name>
</gene>
<organism evidence="6 7">
    <name type="scientific">Nostocoides vanveenii</name>
    <dbReference type="NCBI Taxonomy" id="330835"/>
    <lineage>
        <taxon>Bacteria</taxon>
        <taxon>Bacillati</taxon>
        <taxon>Actinomycetota</taxon>
        <taxon>Actinomycetes</taxon>
        <taxon>Micrococcales</taxon>
        <taxon>Intrasporangiaceae</taxon>
        <taxon>Nostocoides</taxon>
    </lineage>
</organism>